<reference evidence="1 2" key="1">
    <citation type="submission" date="2023-01" db="EMBL/GenBank/DDBJ databases">
        <title>Novel species of the genus Asticcacaulis isolated from rivers.</title>
        <authorList>
            <person name="Lu H."/>
        </authorList>
    </citation>
    <scope>NUCLEOTIDE SEQUENCE [LARGE SCALE GENOMIC DNA]</scope>
    <source>
        <strain evidence="1 2">LKC15W</strain>
    </source>
</reference>
<dbReference type="PANTHER" id="PTHR43747:SF4">
    <property type="entry name" value="FLAVIN-DEPENDENT TRYPTOPHAN HALOGENASE"/>
    <property type="match status" value="1"/>
</dbReference>
<dbReference type="RefSeq" id="WP_272744235.1">
    <property type="nucleotide sequence ID" value="NZ_JAQQKV010000001.1"/>
</dbReference>
<dbReference type="InterPro" id="IPR050816">
    <property type="entry name" value="Flavin-dep_Halogenase_NPB"/>
</dbReference>
<accession>A0ABT5HI50</accession>
<dbReference type="SUPFAM" id="SSF51905">
    <property type="entry name" value="FAD/NAD(P)-binding domain"/>
    <property type="match status" value="1"/>
</dbReference>
<evidence type="ECO:0000313" key="2">
    <source>
        <dbReference type="Proteomes" id="UP001218579"/>
    </source>
</evidence>
<dbReference type="EMBL" id="JAQQKV010000001">
    <property type="protein sequence ID" value="MDC7675919.1"/>
    <property type="molecule type" value="Genomic_DNA"/>
</dbReference>
<dbReference type="InterPro" id="IPR006905">
    <property type="entry name" value="Flavin_halogenase"/>
</dbReference>
<dbReference type="Pfam" id="PF04820">
    <property type="entry name" value="Trp_halogenase"/>
    <property type="match status" value="1"/>
</dbReference>
<evidence type="ECO:0000313" key="1">
    <source>
        <dbReference type="EMBL" id="MDC7675919.1"/>
    </source>
</evidence>
<organism evidence="1 2">
    <name type="scientific">Asticcacaulis machinosus</name>
    <dbReference type="NCBI Taxonomy" id="2984211"/>
    <lineage>
        <taxon>Bacteria</taxon>
        <taxon>Pseudomonadati</taxon>
        <taxon>Pseudomonadota</taxon>
        <taxon>Alphaproteobacteria</taxon>
        <taxon>Caulobacterales</taxon>
        <taxon>Caulobacteraceae</taxon>
        <taxon>Asticcacaulis</taxon>
    </lineage>
</organism>
<name>A0ABT5HI50_9CAUL</name>
<dbReference type="InterPro" id="IPR036188">
    <property type="entry name" value="FAD/NAD-bd_sf"/>
</dbReference>
<gene>
    <name evidence="1" type="ORF">PQU98_07255</name>
</gene>
<dbReference type="Proteomes" id="UP001218579">
    <property type="component" value="Unassembled WGS sequence"/>
</dbReference>
<protein>
    <submittedName>
        <fullName evidence="1">Tryptophan 7-halogenase</fullName>
    </submittedName>
</protein>
<sequence length="505" mass="57168">MSGEHIKHIVIVGGGAAGWISASTLSSALRGTVRITLIESDEIGIVGVGEASIPPIRNFNRVNGIDELEFIKRTQATFKLGIEFRNWDKGGDAYIHPFGPYGRSIDLIPFHQYYLRLRQTGMALPLEDYSLAIRAAKQNRFATPQPNVGTVYEGYTYAYHFDAGLYARFLRDVSEARGVHRVEGKITGVNLNPEDGYIDSVTLQSGQTIQGDFFVDCSGFRGLLIEEALKTGYEDWSKYLPCNRALAVPSERVEPLTPYTRATAHQAGWQWRIPLQHRTGNGHVFCDAFTTEDEARSVLLSNLDSKALADPRLLKFTTGRRNKFWNKNCVSIGLASGFMEPLESTSIHLVQTAISRVVGFLPTHRYDEASVDEYNRLTTMEFEETRDFLILHYKANTKPDMPFWQYCRDMPIPDTLQRRIDIFKARGRIHFRHEELFQEASYLAVFTGQNIWPEGYDPVVNVLSLEDTRARLEKMHDIIGQAAAVWPTQTEFIEKTCKAAQIVNV</sequence>
<dbReference type="Gene3D" id="3.50.50.60">
    <property type="entry name" value="FAD/NAD(P)-binding domain"/>
    <property type="match status" value="1"/>
</dbReference>
<dbReference type="PANTHER" id="PTHR43747">
    <property type="entry name" value="FAD-BINDING PROTEIN"/>
    <property type="match status" value="1"/>
</dbReference>
<keyword evidence="2" id="KW-1185">Reference proteome</keyword>
<proteinExistence type="predicted"/>
<dbReference type="InterPro" id="IPR033856">
    <property type="entry name" value="Trp_halogen"/>
</dbReference>
<comment type="caution">
    <text evidence="1">The sequence shown here is derived from an EMBL/GenBank/DDBJ whole genome shotgun (WGS) entry which is preliminary data.</text>
</comment>
<dbReference type="PIRSF" id="PIRSF011396">
    <property type="entry name" value="Trp_halogenase"/>
    <property type="match status" value="1"/>
</dbReference>